<proteinExistence type="predicted"/>
<evidence type="ECO:0000313" key="1">
    <source>
        <dbReference type="EMBL" id="SDY67015.1"/>
    </source>
</evidence>
<accession>A0A1H3LT38</accession>
<evidence type="ECO:0000313" key="2">
    <source>
        <dbReference type="Proteomes" id="UP000199632"/>
    </source>
</evidence>
<dbReference type="Proteomes" id="UP000199632">
    <property type="component" value="Unassembled WGS sequence"/>
</dbReference>
<keyword evidence="2" id="KW-1185">Reference proteome</keyword>
<name>A0A1H3LT38_9ACTN</name>
<reference evidence="2" key="1">
    <citation type="submission" date="2016-10" db="EMBL/GenBank/DDBJ databases">
        <authorList>
            <person name="Varghese N."/>
            <person name="Submissions S."/>
        </authorList>
    </citation>
    <scope>NUCLEOTIDE SEQUENCE [LARGE SCALE GENOMIC DNA]</scope>
    <source>
        <strain evidence="2">DSM 44718</strain>
    </source>
</reference>
<dbReference type="EMBL" id="FNQB01000001">
    <property type="protein sequence ID" value="SDY67015.1"/>
    <property type="molecule type" value="Genomic_DNA"/>
</dbReference>
<dbReference type="STRING" id="137265.SAMN05421684_0924"/>
<sequence length="188" mass="20504">MEGMEARKDGRSWRIGTAADVGWLAEGRATAGLSITTAIPPVYEGYATFHLPEGVSFAAHERAVVDVLAAQTPAQPWWLGFLETGAHDVVFPEAPRVPLYWDWPYVLVEAGPEQALTWRTGHMRGDGSLPDLFFPTDRSWLVSALWDDSWTDLGGPASLIAALCRDPLVNARPVGPDEDALPPGLTRE</sequence>
<dbReference type="AlphaFoldDB" id="A0A1H3LT38"/>
<gene>
    <name evidence="1" type="ORF">SAMN05421684_0924</name>
</gene>
<protein>
    <submittedName>
        <fullName evidence="1">Uncharacterized protein</fullName>
    </submittedName>
</protein>
<organism evidence="1 2">
    <name type="scientific">Asanoa ishikariensis</name>
    <dbReference type="NCBI Taxonomy" id="137265"/>
    <lineage>
        <taxon>Bacteria</taxon>
        <taxon>Bacillati</taxon>
        <taxon>Actinomycetota</taxon>
        <taxon>Actinomycetes</taxon>
        <taxon>Micromonosporales</taxon>
        <taxon>Micromonosporaceae</taxon>
        <taxon>Asanoa</taxon>
    </lineage>
</organism>